<dbReference type="InterPro" id="IPR019405">
    <property type="entry name" value="Lactonase_7-beta_prop"/>
</dbReference>
<dbReference type="AlphaFoldDB" id="A0A543K6K1"/>
<dbReference type="InterPro" id="IPR011048">
    <property type="entry name" value="Haem_d1_sf"/>
</dbReference>
<dbReference type="GO" id="GO:0005829">
    <property type="term" value="C:cytosol"/>
    <property type="evidence" value="ECO:0007669"/>
    <property type="project" value="TreeGrafter"/>
</dbReference>
<evidence type="ECO:0000256" key="1">
    <source>
        <dbReference type="ARBA" id="ARBA00005564"/>
    </source>
</evidence>
<comment type="similarity">
    <text evidence="1">Belongs to the cycloisomerase 2 family.</text>
</comment>
<dbReference type="SUPFAM" id="SSF51004">
    <property type="entry name" value="C-terminal (heme d1) domain of cytochrome cd1-nitrite reductase"/>
    <property type="match status" value="1"/>
</dbReference>
<accession>A0A543K6K1</accession>
<name>A0A543K6K1_9MICO</name>
<dbReference type="InterPro" id="IPR015943">
    <property type="entry name" value="WD40/YVTN_repeat-like_dom_sf"/>
</dbReference>
<dbReference type="InterPro" id="IPR050282">
    <property type="entry name" value="Cycloisomerase_2"/>
</dbReference>
<dbReference type="PANTHER" id="PTHR30344:SF1">
    <property type="entry name" value="6-PHOSPHOGLUCONOLACTONASE"/>
    <property type="match status" value="1"/>
</dbReference>
<dbReference type="Pfam" id="PF10282">
    <property type="entry name" value="Lactonase"/>
    <property type="match status" value="1"/>
</dbReference>
<protein>
    <submittedName>
        <fullName evidence="2">6-phosphogluconolactonase</fullName>
    </submittedName>
</protein>
<evidence type="ECO:0000313" key="2">
    <source>
        <dbReference type="EMBL" id="TQM90718.1"/>
    </source>
</evidence>
<keyword evidence="3" id="KW-1185">Reference proteome</keyword>
<proteinExistence type="inferred from homology"/>
<reference evidence="2 3" key="1">
    <citation type="submission" date="2019-06" db="EMBL/GenBank/DDBJ databases">
        <title>Sequencing the genomes of 1000 actinobacteria strains.</title>
        <authorList>
            <person name="Klenk H.-P."/>
        </authorList>
    </citation>
    <scope>NUCLEOTIDE SEQUENCE [LARGE SCALE GENOMIC DNA]</scope>
    <source>
        <strain evidence="2 3">DSM 12362</strain>
    </source>
</reference>
<comment type="caution">
    <text evidence="2">The sequence shown here is derived from an EMBL/GenBank/DDBJ whole genome shotgun (WGS) entry which is preliminary data.</text>
</comment>
<dbReference type="OrthoDB" id="9790815at2"/>
<gene>
    <name evidence="2" type="ORF">FB476_3100</name>
</gene>
<evidence type="ECO:0000313" key="3">
    <source>
        <dbReference type="Proteomes" id="UP000315133"/>
    </source>
</evidence>
<dbReference type="Gene3D" id="2.130.10.10">
    <property type="entry name" value="YVTN repeat-like/Quinoprotein amine dehydrogenase"/>
    <property type="match status" value="1"/>
</dbReference>
<dbReference type="GO" id="GO:0017057">
    <property type="term" value="F:6-phosphogluconolactonase activity"/>
    <property type="evidence" value="ECO:0007669"/>
    <property type="project" value="TreeGrafter"/>
</dbReference>
<dbReference type="EMBL" id="VFPU01000003">
    <property type="protein sequence ID" value="TQM90718.1"/>
    <property type="molecule type" value="Genomic_DNA"/>
</dbReference>
<sequence length="332" mass="34641">MGGMTTLYLGGYTSDRPEGRSGLARVTLTEQGFGDPEPLADLADPSWVVRDPLSEDVYAVSESASRVARVRPGEGVVATAAAGVEGPAHLAVSPDGRWLVASGYGSGSLGLLDAGSLEPVSSLSFTGDGPHERQDAPHVHQSVFLDDARLLVCDLGADRVREVRIEDGELRHTGDVEMPPGAGPRHLALAPGRDDLAWVVGELDQSVSTLRREDGAWEVAQTLTTTPEGPGPGETTTGGIVVAPDGAHVYVSTRGADTVSVLAVDVVGALALRQQVVVASWPRFVGWVPGAEGRLLLVAAERDDAVDVWAVDEGLLEETGHSVAWSAPTWAG</sequence>
<dbReference type="Proteomes" id="UP000315133">
    <property type="component" value="Unassembled WGS sequence"/>
</dbReference>
<dbReference type="PANTHER" id="PTHR30344">
    <property type="entry name" value="6-PHOSPHOGLUCONOLACTONASE-RELATED"/>
    <property type="match status" value="1"/>
</dbReference>
<organism evidence="2 3">
    <name type="scientific">Ornithinimicrobium humiphilum</name>
    <dbReference type="NCBI Taxonomy" id="125288"/>
    <lineage>
        <taxon>Bacteria</taxon>
        <taxon>Bacillati</taxon>
        <taxon>Actinomycetota</taxon>
        <taxon>Actinomycetes</taxon>
        <taxon>Micrococcales</taxon>
        <taxon>Ornithinimicrobiaceae</taxon>
        <taxon>Ornithinimicrobium</taxon>
    </lineage>
</organism>